<evidence type="ECO:0000313" key="1">
    <source>
        <dbReference type="EMBL" id="VFJ62633.1"/>
    </source>
</evidence>
<dbReference type="AlphaFoldDB" id="A0A450T7D4"/>
<name>A0A450T7D4_9GAMM</name>
<protein>
    <submittedName>
        <fullName evidence="1">YgiT-type zinc finger domain-containing protein</fullName>
    </submittedName>
</protein>
<dbReference type="InterPro" id="IPR022453">
    <property type="entry name" value="Znf_MqsA-type"/>
</dbReference>
<dbReference type="EMBL" id="CAADEX010000112">
    <property type="protein sequence ID" value="VFJ62633.1"/>
    <property type="molecule type" value="Genomic_DNA"/>
</dbReference>
<organism evidence="1">
    <name type="scientific">Candidatus Kentrum sp. DK</name>
    <dbReference type="NCBI Taxonomy" id="2126562"/>
    <lineage>
        <taxon>Bacteria</taxon>
        <taxon>Pseudomonadati</taxon>
        <taxon>Pseudomonadota</taxon>
        <taxon>Gammaproteobacteria</taxon>
        <taxon>Candidatus Kentrum</taxon>
    </lineage>
</organism>
<reference evidence="1" key="1">
    <citation type="submission" date="2019-02" db="EMBL/GenBank/DDBJ databases">
        <authorList>
            <person name="Gruber-Vodicka R. H."/>
            <person name="Seah K. B. B."/>
        </authorList>
    </citation>
    <scope>NUCLEOTIDE SEQUENCE</scope>
    <source>
        <strain evidence="1">BECK_DK47</strain>
    </source>
</reference>
<accession>A0A450T7D4</accession>
<sequence length="71" mass="8169">MECLHCKGWMTRKTAPFSVDRNGYHVTWEAIPAWVCTQCGEPLFEEHEVDHIQMALRKLDHETTILASKAA</sequence>
<proteinExistence type="predicted"/>
<dbReference type="Gene3D" id="3.10.20.860">
    <property type="match status" value="1"/>
</dbReference>
<gene>
    <name evidence="1" type="ORF">BECKDK2373B_GA0170837_11129</name>
</gene>
<dbReference type="NCBIfam" id="TIGR03831">
    <property type="entry name" value="YgiT_finger"/>
    <property type="match status" value="1"/>
</dbReference>